<feature type="compositionally biased region" description="Pro residues" evidence="1">
    <location>
        <begin position="241"/>
        <end position="257"/>
    </location>
</feature>
<dbReference type="Proteomes" id="UP000177092">
    <property type="component" value="Unassembled WGS sequence"/>
</dbReference>
<reference evidence="2 3" key="1">
    <citation type="journal article" date="2016" name="Nat. Commun.">
        <title>Thousands of microbial genomes shed light on interconnected biogeochemical processes in an aquifer system.</title>
        <authorList>
            <person name="Anantharaman K."/>
            <person name="Brown C.T."/>
            <person name="Hug L.A."/>
            <person name="Sharon I."/>
            <person name="Castelle C.J."/>
            <person name="Probst A.J."/>
            <person name="Thomas B.C."/>
            <person name="Singh A."/>
            <person name="Wilkins M.J."/>
            <person name="Karaoz U."/>
            <person name="Brodie E.L."/>
            <person name="Williams K.H."/>
            <person name="Hubbard S.S."/>
            <person name="Banfield J.F."/>
        </authorList>
    </citation>
    <scope>NUCLEOTIDE SEQUENCE [LARGE SCALE GENOMIC DNA]</scope>
</reference>
<accession>A0A1F6A7U9</accession>
<dbReference type="AlphaFoldDB" id="A0A1F6A7U9"/>
<protein>
    <submittedName>
        <fullName evidence="2">Uncharacterized protein</fullName>
    </submittedName>
</protein>
<organism evidence="2 3">
    <name type="scientific">Candidatus Gottesmanbacteria bacterium RIFCSPHIGHO2_02_FULL_40_13</name>
    <dbReference type="NCBI Taxonomy" id="1798384"/>
    <lineage>
        <taxon>Bacteria</taxon>
        <taxon>Candidatus Gottesmaniibacteriota</taxon>
    </lineage>
</organism>
<dbReference type="STRING" id="1798384.A3D03_03970"/>
<gene>
    <name evidence="2" type="ORF">A3D03_03970</name>
</gene>
<evidence type="ECO:0000256" key="1">
    <source>
        <dbReference type="SAM" id="MobiDB-lite"/>
    </source>
</evidence>
<evidence type="ECO:0000313" key="3">
    <source>
        <dbReference type="Proteomes" id="UP000177092"/>
    </source>
</evidence>
<evidence type="ECO:0000313" key="2">
    <source>
        <dbReference type="EMBL" id="OGG20809.1"/>
    </source>
</evidence>
<dbReference type="EMBL" id="MFJN01000034">
    <property type="protein sequence ID" value="OGG20809.1"/>
    <property type="molecule type" value="Genomic_DNA"/>
</dbReference>
<sequence length="864" mass="95029">MVAINAIENGTTAPGSIITDIARSPIVGLEASHSAPNLVVNSHAYNRGDGLNSPLNPQGIVFEGFQTPYQEMRNAASEVLRDMGIKHKIEREEMLRSFDRLREGDEKAVEDFQATLSDFQDGVVDPILKGLHEAVKFVDEQALNILTGTEIGIGAAMAGYLAVDYLRRRHDFSRVKRVLKHDGSRTGSFLKALGILAGFSGILAGCTGLVWATTTLTAEAPPTASSTLPPPQIKVTHNAPPSAPPSETPSPVPPEDTPMPETVNEASYNAHALLDTIPEENHIGNIISKESMSRLADGRDTLTGWSQDAAKAKLAEMQSVLDNLNPELVKDEAIFAKTVYLVLSKDGKYNFIILVNDTVPEGTIAGDTLWHSATMDDTGKVIFSFQPNANMGLGVNRFGNWVGPGGIDGKETFLKAVDLTPVGGIQGLLDGRGRIVFDGNGIAYIVALNKDGQVTQVFDAASGSWLPSEIVFVPEPVATLTNEQIVSMDDGQILQQAPQLNSTEYQFDTEFPLVADEVIRGGEGANYVVYKDETGNYHLVWNIETGEVNHAIYAPAYEGEIGGEVHKGIPLLVLTDNSVLKPENGGGWFGLNPDYTDAQARIAEAFQIALGMRYWDSKIKPADNFPFSHGLPDFKDVPGYETLKQELERYFSPPNHAPIPHETPKYLRVKIANYLRDKFLLDLKTAKEEGMPFLVRMKDKGRTYADLAGINTFIIDFTDSGKMTFLGDNQRRSESLLAYNKISYYFISALTAPGSFRLTVDNWKYDYNTNRWFGGEFLALLRYAFAGQYYAAGGYELGRKWVQESSSDFTHQIAAEMLSDKVVADNPELAEILDDYALSYPFLWWVGYPPDWFTNSSAVQFVKP</sequence>
<feature type="region of interest" description="Disordered" evidence="1">
    <location>
        <begin position="220"/>
        <end position="262"/>
    </location>
</feature>
<name>A0A1F6A7U9_9BACT</name>
<comment type="caution">
    <text evidence="2">The sequence shown here is derived from an EMBL/GenBank/DDBJ whole genome shotgun (WGS) entry which is preliminary data.</text>
</comment>
<proteinExistence type="predicted"/>